<dbReference type="CDD" id="cd01038">
    <property type="entry name" value="Endonuclease_DUF559"/>
    <property type="match status" value="1"/>
</dbReference>
<dbReference type="SUPFAM" id="SSF52980">
    <property type="entry name" value="Restriction endonuclease-like"/>
    <property type="match status" value="1"/>
</dbReference>
<dbReference type="Gene3D" id="3.40.960.10">
    <property type="entry name" value="VSR Endonuclease"/>
    <property type="match status" value="1"/>
</dbReference>
<dbReference type="Pfam" id="PF04480">
    <property type="entry name" value="DUF559"/>
    <property type="match status" value="1"/>
</dbReference>
<dbReference type="EMBL" id="VYQA01000002">
    <property type="protein sequence ID" value="KAA9032957.1"/>
    <property type="molecule type" value="Genomic_DNA"/>
</dbReference>
<dbReference type="PANTHER" id="PTHR38590:SF1">
    <property type="entry name" value="BLL0828 PROTEIN"/>
    <property type="match status" value="1"/>
</dbReference>
<dbReference type="InterPro" id="IPR007569">
    <property type="entry name" value="DUF559"/>
</dbReference>
<reference evidence="4 5" key="1">
    <citation type="submission" date="2019-09" db="EMBL/GenBank/DDBJ databases">
        <authorList>
            <person name="Feng G."/>
        </authorList>
    </citation>
    <scope>NUCLEOTIDE SEQUENCE [LARGE SCALE GENOMIC DNA]</scope>
    <source>
        <strain evidence="3 4">KACC 19283</strain>
        <strain evidence="2 5">KACC 19284</strain>
    </source>
</reference>
<evidence type="ECO:0000259" key="1">
    <source>
        <dbReference type="Pfam" id="PF04480"/>
    </source>
</evidence>
<evidence type="ECO:0000313" key="5">
    <source>
        <dbReference type="Proteomes" id="UP000326364"/>
    </source>
</evidence>
<feature type="domain" description="DUF559" evidence="1">
    <location>
        <begin position="11"/>
        <end position="113"/>
    </location>
</feature>
<sequence length="137" mass="15325">MGSPYRLARPTDGARNLRNNATQAERLLWSRLKGAQLEGLKFSRQMPIAGFICDFVCRSRKLVVELDGSQHADAADYDAMRTRKIEAQGYRLIRFWNNDLIENLEAVLETIVRAALGGPVEPAPLPPCRTREGEEGA</sequence>
<gene>
    <name evidence="3" type="ORF">F4U95_02845</name>
    <name evidence="2" type="ORF">F4U96_02845</name>
</gene>
<dbReference type="Proteomes" id="UP000325933">
    <property type="component" value="Unassembled WGS sequence"/>
</dbReference>
<proteinExistence type="predicted"/>
<dbReference type="GO" id="GO:0004519">
    <property type="term" value="F:endonuclease activity"/>
    <property type="evidence" value="ECO:0007669"/>
    <property type="project" value="UniProtKB-KW"/>
</dbReference>
<organism evidence="3 4">
    <name type="scientific">Sphingobium limneticum</name>
    <dbReference type="NCBI Taxonomy" id="1007511"/>
    <lineage>
        <taxon>Bacteria</taxon>
        <taxon>Pseudomonadati</taxon>
        <taxon>Pseudomonadota</taxon>
        <taxon>Alphaproteobacteria</taxon>
        <taxon>Sphingomonadales</taxon>
        <taxon>Sphingomonadaceae</taxon>
        <taxon>Sphingobium</taxon>
    </lineage>
</organism>
<comment type="caution">
    <text evidence="3">The sequence shown here is derived from an EMBL/GenBank/DDBJ whole genome shotgun (WGS) entry which is preliminary data.</text>
</comment>
<keyword evidence="5" id="KW-1185">Reference proteome</keyword>
<protein>
    <submittedName>
        <fullName evidence="3">Endonuclease domain-containing protein</fullName>
    </submittedName>
</protein>
<dbReference type="AlphaFoldDB" id="A0A5J5I8V7"/>
<evidence type="ECO:0000313" key="3">
    <source>
        <dbReference type="EMBL" id="KAA9032957.1"/>
    </source>
</evidence>
<keyword evidence="3" id="KW-0540">Nuclease</keyword>
<name>A0A5J5I8V7_9SPHN</name>
<dbReference type="InterPro" id="IPR011335">
    <property type="entry name" value="Restrct_endonuc-II-like"/>
</dbReference>
<keyword evidence="3" id="KW-0255">Endonuclease</keyword>
<dbReference type="Proteomes" id="UP000326364">
    <property type="component" value="Unassembled WGS sequence"/>
</dbReference>
<dbReference type="EMBL" id="VYQB01000002">
    <property type="protein sequence ID" value="KAA9020631.1"/>
    <property type="molecule type" value="Genomic_DNA"/>
</dbReference>
<accession>A0A5J5I8V7</accession>
<dbReference type="PANTHER" id="PTHR38590">
    <property type="entry name" value="BLL0828 PROTEIN"/>
    <property type="match status" value="1"/>
</dbReference>
<evidence type="ECO:0000313" key="4">
    <source>
        <dbReference type="Proteomes" id="UP000325933"/>
    </source>
</evidence>
<evidence type="ECO:0000313" key="2">
    <source>
        <dbReference type="EMBL" id="KAA9020631.1"/>
    </source>
</evidence>
<dbReference type="InterPro" id="IPR047216">
    <property type="entry name" value="Endonuclease_DUF559_bact"/>
</dbReference>
<keyword evidence="3" id="KW-0378">Hydrolase</keyword>
<dbReference type="RefSeq" id="WP_150424502.1">
    <property type="nucleotide sequence ID" value="NZ_VYQA01000002.1"/>
</dbReference>